<protein>
    <recommendedName>
        <fullName evidence="4">Allergen</fullName>
    </recommendedName>
</protein>
<proteinExistence type="predicted"/>
<sequence length="523" mass="55674">MGLFHKKDKNLSPSGFFTAEMTPSDEKDERTAMRSSHDDAKRASTSSATSTERTPAAAATTREQQQHPGAGPATVSPTSNEVKPNLHDAEVAGESATSTTHHQGSHDDKVLAREAEQDRLDKDRSNHSGAGAGTAAGGAALAGAAAAATASSHHHGNRDHEGESTRGQSLAGAERSHTSEGAQSGLANVKEAAMPPHGHHAQPAADAALSPEDAALAEHDHKYLQPVVHERRHIHEVEEVERVRTVDRHVHHVQTHVQPLVDERHLEEVLSYREVPVTHIEERHANSAEEEALLKRLNAQSISTYTVVPHDRVKVDRGETVVTENVIHHYHTIVQPVWQRDLHEFYRLNSTFTPQTMIHPNGEPLSPSAMPTSPSHTFPTVAHPPGSPIVAGGPSMTGVPPAREGHKLVPDTRREVGGEATKYEVEFINREPIFAATHLGGQQSSILPAGQTGMMGSANGPERSGSVRTAGVGSSTVPSTVHGTHGTHGPHGLPGTHSTHGTHGTHGSGLESGVQNMNIGSAR</sequence>
<dbReference type="EMBL" id="PUHQ01000146">
    <property type="protein sequence ID" value="KAG0654528.1"/>
    <property type="molecule type" value="Genomic_DNA"/>
</dbReference>
<feature type="compositionally biased region" description="Low complexity" evidence="1">
    <location>
        <begin position="490"/>
        <end position="502"/>
    </location>
</feature>
<keyword evidence="3" id="KW-1185">Reference proteome</keyword>
<evidence type="ECO:0000313" key="3">
    <source>
        <dbReference type="Proteomes" id="UP000777482"/>
    </source>
</evidence>
<dbReference type="OrthoDB" id="2527654at2759"/>
<evidence type="ECO:0000313" key="2">
    <source>
        <dbReference type="EMBL" id="KAG0654528.1"/>
    </source>
</evidence>
<evidence type="ECO:0008006" key="4">
    <source>
        <dbReference type="Google" id="ProtNLM"/>
    </source>
</evidence>
<reference evidence="2 3" key="1">
    <citation type="submission" date="2020-11" db="EMBL/GenBank/DDBJ databases">
        <title>Kefir isolates.</title>
        <authorList>
            <person name="Marcisauskas S."/>
            <person name="Kim Y."/>
            <person name="Blasche S."/>
        </authorList>
    </citation>
    <scope>NUCLEOTIDE SEQUENCE [LARGE SCALE GENOMIC DNA]</scope>
    <source>
        <strain evidence="2 3">KR</strain>
    </source>
</reference>
<feature type="region of interest" description="Disordered" evidence="1">
    <location>
        <begin position="456"/>
        <end position="523"/>
    </location>
</feature>
<gene>
    <name evidence="2" type="ORF">C6P46_001608</name>
</gene>
<feature type="compositionally biased region" description="Basic and acidic residues" evidence="1">
    <location>
        <begin position="104"/>
        <end position="126"/>
    </location>
</feature>
<organism evidence="2 3">
    <name type="scientific">Rhodotorula mucilaginosa</name>
    <name type="common">Yeast</name>
    <name type="synonym">Rhodotorula rubra</name>
    <dbReference type="NCBI Taxonomy" id="5537"/>
    <lineage>
        <taxon>Eukaryota</taxon>
        <taxon>Fungi</taxon>
        <taxon>Dikarya</taxon>
        <taxon>Basidiomycota</taxon>
        <taxon>Pucciniomycotina</taxon>
        <taxon>Microbotryomycetes</taxon>
        <taxon>Sporidiobolales</taxon>
        <taxon>Sporidiobolaceae</taxon>
        <taxon>Rhodotorula</taxon>
    </lineage>
</organism>
<dbReference type="Proteomes" id="UP000777482">
    <property type="component" value="Unassembled WGS sequence"/>
</dbReference>
<accession>A0A9P6VSR1</accession>
<name>A0A9P6VSR1_RHOMI</name>
<feature type="compositionally biased region" description="Low complexity" evidence="1">
    <location>
        <begin position="137"/>
        <end position="150"/>
    </location>
</feature>
<feature type="region of interest" description="Disordered" evidence="1">
    <location>
        <begin position="1"/>
        <end position="182"/>
    </location>
</feature>
<feature type="compositionally biased region" description="Basic and acidic residues" evidence="1">
    <location>
        <begin position="24"/>
        <end position="42"/>
    </location>
</feature>
<dbReference type="AlphaFoldDB" id="A0A9P6VSR1"/>
<comment type="caution">
    <text evidence="2">The sequence shown here is derived from an EMBL/GenBank/DDBJ whole genome shotgun (WGS) entry which is preliminary data.</text>
</comment>
<feature type="compositionally biased region" description="Low complexity" evidence="1">
    <location>
        <begin position="43"/>
        <end position="62"/>
    </location>
</feature>
<evidence type="ECO:0000256" key="1">
    <source>
        <dbReference type="SAM" id="MobiDB-lite"/>
    </source>
</evidence>
<feature type="compositionally biased region" description="Polar residues" evidence="1">
    <location>
        <begin position="513"/>
        <end position="523"/>
    </location>
</feature>